<protein>
    <recommendedName>
        <fullName evidence="3">VWFA domain-containing protein</fullName>
    </recommendedName>
</protein>
<name>A0A2P9AEN9_9HYPH</name>
<evidence type="ECO:0008006" key="3">
    <source>
        <dbReference type="Google" id="ProtNLM"/>
    </source>
</evidence>
<dbReference type="EMBL" id="FUIG01000013">
    <property type="protein sequence ID" value="SJM29585.1"/>
    <property type="molecule type" value="Genomic_DNA"/>
</dbReference>
<dbReference type="Pfam" id="PF06707">
    <property type="entry name" value="DUF1194"/>
    <property type="match status" value="1"/>
</dbReference>
<accession>A0A2P9AEN9</accession>
<evidence type="ECO:0000313" key="2">
    <source>
        <dbReference type="Proteomes" id="UP000245698"/>
    </source>
</evidence>
<dbReference type="Proteomes" id="UP000245698">
    <property type="component" value="Unassembled WGS sequence"/>
</dbReference>
<dbReference type="AlphaFoldDB" id="A0A2P9AEN9"/>
<dbReference type="InterPro" id="IPR010607">
    <property type="entry name" value="DUF1194"/>
</dbReference>
<sequence length="309" mass="32828">MNGGSVAKIATHGARTVQINGDIAPTNGTLHALTATPAVAPKHRGALMPTLIICTSCLIPAASVRAQKADAAVDVCLVLAADISASIANDTAHMQREGHAQALSHPDIVSAIALTRTGRIAVTYVEWSSHHTAHTILPWRIIENARGAREAADVIRDMGHRTGQDRLGLTSLSWAISYASQSLAQCPATPDRAVIDISANGPNNDGPAPETARDHALAMGHIINALAIPAPVLPPKDLALSLDPYEGAWQHPTDYLYTHVTGGPNSFATTARTLEDYFPVLRRKIVTEIAGLSDNPLEHVQEVELAWRP</sequence>
<reference evidence="2" key="1">
    <citation type="submission" date="2016-12" db="EMBL/GenBank/DDBJ databases">
        <authorList>
            <person name="Brunel B."/>
        </authorList>
    </citation>
    <scope>NUCLEOTIDE SEQUENCE [LARGE SCALE GENOMIC DNA]</scope>
</reference>
<dbReference type="InterPro" id="IPR036465">
    <property type="entry name" value="vWFA_dom_sf"/>
</dbReference>
<evidence type="ECO:0000313" key="1">
    <source>
        <dbReference type="EMBL" id="SJM29585.1"/>
    </source>
</evidence>
<gene>
    <name evidence="1" type="ORF">BQ8482_111515</name>
</gene>
<organism evidence="1 2">
    <name type="scientific">Mesorhizobium delmotii</name>
    <dbReference type="NCBI Taxonomy" id="1631247"/>
    <lineage>
        <taxon>Bacteria</taxon>
        <taxon>Pseudomonadati</taxon>
        <taxon>Pseudomonadota</taxon>
        <taxon>Alphaproteobacteria</taxon>
        <taxon>Hyphomicrobiales</taxon>
        <taxon>Phyllobacteriaceae</taxon>
        <taxon>Mesorhizobium</taxon>
    </lineage>
</organism>
<proteinExistence type="predicted"/>
<dbReference type="SUPFAM" id="SSF53300">
    <property type="entry name" value="vWA-like"/>
    <property type="match status" value="1"/>
</dbReference>
<keyword evidence="2" id="KW-1185">Reference proteome</keyword>